<dbReference type="AlphaFoldDB" id="A0A1W1VFJ3"/>
<reference evidence="1 2" key="1">
    <citation type="submission" date="2017-04" db="EMBL/GenBank/DDBJ databases">
        <authorList>
            <person name="Afonso C.L."/>
            <person name="Miller P.J."/>
            <person name="Scott M.A."/>
            <person name="Spackman E."/>
            <person name="Goraichik I."/>
            <person name="Dimitrov K.M."/>
            <person name="Suarez D.L."/>
            <person name="Swayne D.E."/>
        </authorList>
    </citation>
    <scope>NUCLEOTIDE SEQUENCE [LARGE SCALE GENOMIC DNA]</scope>
    <source>
        <strain evidence="1 2">DSM 11622</strain>
    </source>
</reference>
<keyword evidence="2" id="KW-1185">Reference proteome</keyword>
<dbReference type="Proteomes" id="UP000192266">
    <property type="component" value="Unassembled WGS sequence"/>
</dbReference>
<dbReference type="EMBL" id="FWWW01000057">
    <property type="protein sequence ID" value="SMB91754.1"/>
    <property type="molecule type" value="Genomic_DNA"/>
</dbReference>
<evidence type="ECO:0000313" key="2">
    <source>
        <dbReference type="Proteomes" id="UP000192266"/>
    </source>
</evidence>
<proteinExistence type="predicted"/>
<gene>
    <name evidence="1" type="ORF">SAMN00120144_2455</name>
</gene>
<organism evidence="1 2">
    <name type="scientific">Hymenobacter roseosalivarius DSM 11622</name>
    <dbReference type="NCBI Taxonomy" id="645990"/>
    <lineage>
        <taxon>Bacteria</taxon>
        <taxon>Pseudomonadati</taxon>
        <taxon>Bacteroidota</taxon>
        <taxon>Cytophagia</taxon>
        <taxon>Cytophagales</taxon>
        <taxon>Hymenobacteraceae</taxon>
        <taxon>Hymenobacter</taxon>
    </lineage>
</organism>
<name>A0A1W1VFJ3_9BACT</name>
<sequence>MWRYRCRSLVFSKTKPYFPMWIQQKQGTLAPLDELQGRTVGLKFECNHCNTEVFTDLIGVPAPDLLANSMEDDGQFETEEIKCPSCDMTHSLTVRSTFEGVQFDVSEVKPDSVSYQVAEPEA</sequence>
<dbReference type="STRING" id="645990.SAMN00120144_2455"/>
<protein>
    <submittedName>
        <fullName evidence="1">Uncharacterized protein</fullName>
    </submittedName>
</protein>
<accession>A0A1W1VFJ3</accession>
<evidence type="ECO:0000313" key="1">
    <source>
        <dbReference type="EMBL" id="SMB91754.1"/>
    </source>
</evidence>